<evidence type="ECO:0000256" key="10">
    <source>
        <dbReference type="ARBA" id="ARBA00022989"/>
    </source>
</evidence>
<dbReference type="PANTHER" id="PTHR16320">
    <property type="entry name" value="SPHINGOMYELINASE FAMILY MEMBER"/>
    <property type="match status" value="1"/>
</dbReference>
<feature type="transmembrane region" description="Helical" evidence="14">
    <location>
        <begin position="400"/>
        <end position="419"/>
    </location>
</feature>
<evidence type="ECO:0000256" key="7">
    <source>
        <dbReference type="ARBA" id="ARBA00022801"/>
    </source>
</evidence>
<evidence type="ECO:0000256" key="11">
    <source>
        <dbReference type="ARBA" id="ARBA00023098"/>
    </source>
</evidence>
<keyword evidence="7" id="KW-0378">Hydrolase</keyword>
<evidence type="ECO:0000256" key="6">
    <source>
        <dbReference type="ARBA" id="ARBA00022723"/>
    </source>
</evidence>
<evidence type="ECO:0000256" key="5">
    <source>
        <dbReference type="ARBA" id="ARBA00022692"/>
    </source>
</evidence>
<accession>A0A0N0DB52</accession>
<keyword evidence="9" id="KW-0746">Sphingolipid metabolism</keyword>
<keyword evidence="10 14" id="KW-1133">Transmembrane helix</keyword>
<evidence type="ECO:0000256" key="2">
    <source>
        <dbReference type="ARBA" id="ARBA00004760"/>
    </source>
</evidence>
<keyword evidence="17" id="KW-1185">Reference proteome</keyword>
<dbReference type="InterPro" id="IPR036691">
    <property type="entry name" value="Endo/exonu/phosph_ase_sf"/>
</dbReference>
<evidence type="ECO:0000313" key="17">
    <source>
        <dbReference type="Proteomes" id="UP000037904"/>
    </source>
</evidence>
<dbReference type="OrthoDB" id="387657at2759"/>
<name>A0A0N0DB52_FUSLA</name>
<sequence length="473" mass="53171">MDNNSPPQSINLLTLNCWGIKYVTSLRTQRLAEIGRRIAEAEPTPDIVGLQECFSRDDYESIREQARQILPYAKHYYAGPFGAGLAILSRWPFEETSMVHYSLNGLPTAFFHGDWYAGKGVACARVRYGPASDEVIDVFNTHMHASYSSDAYPCHRTGQAWEFAKLLRATMARRHGRQLVVALGDLNTDTHELPWYIIKTLVPTLHDTWTERSPSSDLRTEEVQSRSDMENSNRRLQSDDGTTYGSPQNTWHWTRKQRSQYLKHHDENGGLAVLPDPDCSQTARIDYILASTGVQDKAMLGRDDGVWMVATAKVGMLERHPILGCSLSDHFSIETTVAFQEEIPLSLSPQQSSESQKTKSVPTSGVQNTDIPSKEQVLDRILGTLHAYELVRRRRMRWRMVRLGGAGVTLFGSLVGVWVVNHVGWARFLLALAGVAATTLLVIDGFGGYLSTRTETAALEEFKWEVENEQRKG</sequence>
<evidence type="ECO:0000313" key="16">
    <source>
        <dbReference type="EMBL" id="KPA36267.1"/>
    </source>
</evidence>
<evidence type="ECO:0000256" key="12">
    <source>
        <dbReference type="ARBA" id="ARBA00023136"/>
    </source>
</evidence>
<dbReference type="GO" id="GO:0006665">
    <property type="term" value="P:sphingolipid metabolic process"/>
    <property type="evidence" value="ECO:0007669"/>
    <property type="project" value="UniProtKB-KW"/>
</dbReference>
<evidence type="ECO:0000256" key="1">
    <source>
        <dbReference type="ARBA" id="ARBA00004141"/>
    </source>
</evidence>
<gene>
    <name evidence="16" type="ORF">FLAG1_10978</name>
</gene>
<dbReference type="GO" id="GO:0046872">
    <property type="term" value="F:metal ion binding"/>
    <property type="evidence" value="ECO:0007669"/>
    <property type="project" value="UniProtKB-KW"/>
</dbReference>
<dbReference type="EMBL" id="JXCE01000695">
    <property type="protein sequence ID" value="KPA36267.1"/>
    <property type="molecule type" value="Genomic_DNA"/>
</dbReference>
<keyword evidence="6" id="KW-0479">Metal-binding</keyword>
<proteinExistence type="inferred from homology"/>
<feature type="region of interest" description="Disordered" evidence="13">
    <location>
        <begin position="209"/>
        <end position="250"/>
    </location>
</feature>
<evidence type="ECO:0000259" key="15">
    <source>
        <dbReference type="Pfam" id="PF03372"/>
    </source>
</evidence>
<comment type="similarity">
    <text evidence="4">Belongs to the neutral sphingomyelinase family.</text>
</comment>
<feature type="transmembrane region" description="Helical" evidence="14">
    <location>
        <begin position="425"/>
        <end position="443"/>
    </location>
</feature>
<keyword evidence="12 14" id="KW-0472">Membrane</keyword>
<dbReference type="Pfam" id="PF03372">
    <property type="entry name" value="Exo_endo_phos"/>
    <property type="match status" value="1"/>
</dbReference>
<feature type="compositionally biased region" description="Basic and acidic residues" evidence="13">
    <location>
        <begin position="218"/>
        <end position="238"/>
    </location>
</feature>
<dbReference type="InterPro" id="IPR005135">
    <property type="entry name" value="Endo/exonuclease/phosphatase"/>
</dbReference>
<feature type="domain" description="Endonuclease/exonuclease/phosphatase" evidence="15">
    <location>
        <begin position="13"/>
        <end position="330"/>
    </location>
</feature>
<feature type="compositionally biased region" description="Polar residues" evidence="13">
    <location>
        <begin position="239"/>
        <end position="250"/>
    </location>
</feature>
<keyword evidence="11" id="KW-0443">Lipid metabolism</keyword>
<organism evidence="16 17">
    <name type="scientific">Fusarium langsethiae</name>
    <dbReference type="NCBI Taxonomy" id="179993"/>
    <lineage>
        <taxon>Eukaryota</taxon>
        <taxon>Fungi</taxon>
        <taxon>Dikarya</taxon>
        <taxon>Ascomycota</taxon>
        <taxon>Pezizomycotina</taxon>
        <taxon>Sordariomycetes</taxon>
        <taxon>Hypocreomycetidae</taxon>
        <taxon>Hypocreales</taxon>
        <taxon>Nectriaceae</taxon>
        <taxon>Fusarium</taxon>
    </lineage>
</organism>
<evidence type="ECO:0000256" key="8">
    <source>
        <dbReference type="ARBA" id="ARBA00022842"/>
    </source>
</evidence>
<keyword evidence="5 14" id="KW-0812">Transmembrane</keyword>
<protein>
    <submittedName>
        <fullName evidence="16">Sphingomyelinase family</fullName>
    </submittedName>
</protein>
<dbReference type="InterPro" id="IPR038772">
    <property type="entry name" value="Sph/SMPD2-like"/>
</dbReference>
<evidence type="ECO:0000256" key="14">
    <source>
        <dbReference type="SAM" id="Phobius"/>
    </source>
</evidence>
<comment type="pathway">
    <text evidence="3">Sphingolipid metabolism.</text>
</comment>
<dbReference type="Proteomes" id="UP000037904">
    <property type="component" value="Unassembled WGS sequence"/>
</dbReference>
<comment type="caution">
    <text evidence="16">The sequence shown here is derived from an EMBL/GenBank/DDBJ whole genome shotgun (WGS) entry which is preliminary data.</text>
</comment>
<dbReference type="GO" id="GO:0016020">
    <property type="term" value="C:membrane"/>
    <property type="evidence" value="ECO:0007669"/>
    <property type="project" value="UniProtKB-SubCell"/>
</dbReference>
<reference evidence="16 17" key="1">
    <citation type="submission" date="2015-04" db="EMBL/GenBank/DDBJ databases">
        <title>The draft genome sequence of Fusarium langsethiae, a T-2/HT-2 mycotoxin producer.</title>
        <authorList>
            <person name="Lysoe E."/>
            <person name="Divon H.H."/>
            <person name="Terzi V."/>
            <person name="Orru L."/>
            <person name="Lamontanara A."/>
            <person name="Kolseth A.-K."/>
            <person name="Frandsen R.J."/>
            <person name="Nielsen K."/>
            <person name="Thrane U."/>
        </authorList>
    </citation>
    <scope>NUCLEOTIDE SEQUENCE [LARGE SCALE GENOMIC DNA]</scope>
    <source>
        <strain evidence="16 17">Fl201059</strain>
    </source>
</reference>
<dbReference type="PANTHER" id="PTHR16320:SF24">
    <property type="entry name" value="PHOSPHODIESTERASE, PUTATIVE-RELATED"/>
    <property type="match status" value="1"/>
</dbReference>
<evidence type="ECO:0000256" key="13">
    <source>
        <dbReference type="SAM" id="MobiDB-lite"/>
    </source>
</evidence>
<dbReference type="GO" id="GO:0004767">
    <property type="term" value="F:sphingomyelin phosphodiesterase activity"/>
    <property type="evidence" value="ECO:0007669"/>
    <property type="project" value="InterPro"/>
</dbReference>
<feature type="compositionally biased region" description="Polar residues" evidence="13">
    <location>
        <begin position="358"/>
        <end position="369"/>
    </location>
</feature>
<evidence type="ECO:0000256" key="9">
    <source>
        <dbReference type="ARBA" id="ARBA00022919"/>
    </source>
</evidence>
<feature type="region of interest" description="Disordered" evidence="13">
    <location>
        <begin position="347"/>
        <end position="369"/>
    </location>
</feature>
<comment type="pathway">
    <text evidence="2">Lipid metabolism; sphingolipid metabolism.</text>
</comment>
<dbReference type="AlphaFoldDB" id="A0A0N0DB52"/>
<evidence type="ECO:0000256" key="4">
    <source>
        <dbReference type="ARBA" id="ARBA00006335"/>
    </source>
</evidence>
<evidence type="ECO:0000256" key="3">
    <source>
        <dbReference type="ARBA" id="ARBA00004991"/>
    </source>
</evidence>
<keyword evidence="8" id="KW-0460">Magnesium</keyword>
<comment type="subcellular location">
    <subcellularLocation>
        <location evidence="1">Membrane</location>
        <topology evidence="1">Multi-pass membrane protein</topology>
    </subcellularLocation>
</comment>
<dbReference type="SUPFAM" id="SSF56219">
    <property type="entry name" value="DNase I-like"/>
    <property type="match status" value="1"/>
</dbReference>
<dbReference type="Gene3D" id="3.60.10.10">
    <property type="entry name" value="Endonuclease/exonuclease/phosphatase"/>
    <property type="match status" value="1"/>
</dbReference>